<dbReference type="RefSeq" id="WP_408158932.1">
    <property type="nucleotide sequence ID" value="NZ_JAQQFM010000006.1"/>
</dbReference>
<dbReference type="InterPro" id="IPR051044">
    <property type="entry name" value="MAG_DAG_Lipase"/>
</dbReference>
<gene>
    <name evidence="2" type="ORF">PQR62_15795</name>
</gene>
<protein>
    <submittedName>
        <fullName evidence="2">Lysophospholipase</fullName>
    </submittedName>
</protein>
<accession>A0ABW9ABZ8</accession>
<comment type="caution">
    <text evidence="2">The sequence shown here is derived from an EMBL/GenBank/DDBJ whole genome shotgun (WGS) entry which is preliminary data.</text>
</comment>
<organism evidence="2 3">
    <name type="scientific">Herbaspirillum lusitanum</name>
    <dbReference type="NCBI Taxonomy" id="213312"/>
    <lineage>
        <taxon>Bacteria</taxon>
        <taxon>Pseudomonadati</taxon>
        <taxon>Pseudomonadota</taxon>
        <taxon>Betaproteobacteria</taxon>
        <taxon>Burkholderiales</taxon>
        <taxon>Oxalobacteraceae</taxon>
        <taxon>Herbaspirillum</taxon>
    </lineage>
</organism>
<dbReference type="Gene3D" id="3.40.50.1820">
    <property type="entry name" value="alpha/beta hydrolase"/>
    <property type="match status" value="1"/>
</dbReference>
<dbReference type="SUPFAM" id="SSF53474">
    <property type="entry name" value="alpha/beta-Hydrolases"/>
    <property type="match status" value="1"/>
</dbReference>
<proteinExistence type="predicted"/>
<sequence>MNPDSSWLTAQDGTRLYCREWTHTAAARGAVHLVHGLGEHGGRYLELAGLLHELGLAVRIVDHRGHGQSDGVRGSLRRPDDFLQDLKLSFDDFAACQQQTPFLFGHSMGGLIAARFASGGFSPVRGLMLSSPALALTLNVWQKSLLALSSVLAPRLALPSSLPPDRLSHDAAVVAAYRSDPLNHGRIAPRTLNFMLDAMARTQADAGAFRTPLLLQVAGDDAFVAAEGSRRFFDALPSGHKCLHWYPQAWHEIFNEEASIRQQVQRDLKQWLRLQLEPDINADQAGL</sequence>
<dbReference type="EMBL" id="JAQQFM010000006">
    <property type="protein sequence ID" value="MFL9925744.1"/>
    <property type="molecule type" value="Genomic_DNA"/>
</dbReference>
<evidence type="ECO:0000259" key="1">
    <source>
        <dbReference type="Pfam" id="PF12146"/>
    </source>
</evidence>
<dbReference type="InterPro" id="IPR029058">
    <property type="entry name" value="AB_hydrolase_fold"/>
</dbReference>
<keyword evidence="3" id="KW-1185">Reference proteome</keyword>
<evidence type="ECO:0000313" key="3">
    <source>
        <dbReference type="Proteomes" id="UP001629246"/>
    </source>
</evidence>
<name>A0ABW9ABZ8_9BURK</name>
<dbReference type="Pfam" id="PF12146">
    <property type="entry name" value="Hydrolase_4"/>
    <property type="match status" value="1"/>
</dbReference>
<dbReference type="InterPro" id="IPR022742">
    <property type="entry name" value="Hydrolase_4"/>
</dbReference>
<reference evidence="2 3" key="1">
    <citation type="journal article" date="2024" name="Chem. Sci.">
        <title>Discovery of megapolipeptins by genome mining of a Burkholderiales bacteria collection.</title>
        <authorList>
            <person name="Paulo B.S."/>
            <person name="Recchia M.J.J."/>
            <person name="Lee S."/>
            <person name="Fergusson C.H."/>
            <person name="Romanowski S.B."/>
            <person name="Hernandez A."/>
            <person name="Krull N."/>
            <person name="Liu D.Y."/>
            <person name="Cavanagh H."/>
            <person name="Bos A."/>
            <person name="Gray C.A."/>
            <person name="Murphy B.T."/>
            <person name="Linington R.G."/>
            <person name="Eustaquio A.S."/>
        </authorList>
    </citation>
    <scope>NUCLEOTIDE SEQUENCE [LARGE SCALE GENOMIC DNA]</scope>
    <source>
        <strain evidence="2 3">RL21-008-BIB-A</strain>
    </source>
</reference>
<feature type="domain" description="Serine aminopeptidase S33" evidence="1">
    <location>
        <begin position="26"/>
        <end position="257"/>
    </location>
</feature>
<dbReference type="Proteomes" id="UP001629246">
    <property type="component" value="Unassembled WGS sequence"/>
</dbReference>
<evidence type="ECO:0000313" key="2">
    <source>
        <dbReference type="EMBL" id="MFL9925744.1"/>
    </source>
</evidence>
<dbReference type="PANTHER" id="PTHR11614">
    <property type="entry name" value="PHOSPHOLIPASE-RELATED"/>
    <property type="match status" value="1"/>
</dbReference>